<evidence type="ECO:0000313" key="3">
    <source>
        <dbReference type="Proteomes" id="UP001044222"/>
    </source>
</evidence>
<gene>
    <name evidence="2" type="ORF">ANANG_G00250210</name>
</gene>
<dbReference type="AlphaFoldDB" id="A0A9D3RQG9"/>
<sequence length="78" mass="8594">MRIKQPSDVRCNYPRTTESAQNDALNSQPQTDGASQAGRGSCLIFLKPLTCSARRTLKAARGFQTYSDTMLGARQLKD</sequence>
<organism evidence="2 3">
    <name type="scientific">Anguilla anguilla</name>
    <name type="common">European freshwater eel</name>
    <name type="synonym">Muraena anguilla</name>
    <dbReference type="NCBI Taxonomy" id="7936"/>
    <lineage>
        <taxon>Eukaryota</taxon>
        <taxon>Metazoa</taxon>
        <taxon>Chordata</taxon>
        <taxon>Craniata</taxon>
        <taxon>Vertebrata</taxon>
        <taxon>Euteleostomi</taxon>
        <taxon>Actinopterygii</taxon>
        <taxon>Neopterygii</taxon>
        <taxon>Teleostei</taxon>
        <taxon>Anguilliformes</taxon>
        <taxon>Anguillidae</taxon>
        <taxon>Anguilla</taxon>
    </lineage>
</organism>
<name>A0A9D3RQG9_ANGAN</name>
<comment type="caution">
    <text evidence="2">The sequence shown here is derived from an EMBL/GenBank/DDBJ whole genome shotgun (WGS) entry which is preliminary data.</text>
</comment>
<evidence type="ECO:0000313" key="2">
    <source>
        <dbReference type="EMBL" id="KAG5836022.1"/>
    </source>
</evidence>
<dbReference type="Proteomes" id="UP001044222">
    <property type="component" value="Chromosome 14"/>
</dbReference>
<reference evidence="2" key="1">
    <citation type="submission" date="2021-01" db="EMBL/GenBank/DDBJ databases">
        <title>A chromosome-scale assembly of European eel, Anguilla anguilla.</title>
        <authorList>
            <person name="Henkel C."/>
            <person name="Jong-Raadsen S.A."/>
            <person name="Dufour S."/>
            <person name="Weltzien F.-A."/>
            <person name="Palstra A.P."/>
            <person name="Pelster B."/>
            <person name="Spaink H.P."/>
            <person name="Van Den Thillart G.E."/>
            <person name="Jansen H."/>
            <person name="Zahm M."/>
            <person name="Klopp C."/>
            <person name="Cedric C."/>
            <person name="Louis A."/>
            <person name="Berthelot C."/>
            <person name="Parey E."/>
            <person name="Roest Crollius H."/>
            <person name="Montfort J."/>
            <person name="Robinson-Rechavi M."/>
            <person name="Bucao C."/>
            <person name="Bouchez O."/>
            <person name="Gislard M."/>
            <person name="Lluch J."/>
            <person name="Milhes M."/>
            <person name="Lampietro C."/>
            <person name="Lopez Roques C."/>
            <person name="Donnadieu C."/>
            <person name="Braasch I."/>
            <person name="Desvignes T."/>
            <person name="Postlethwait J."/>
            <person name="Bobe J."/>
            <person name="Guiguen Y."/>
            <person name="Dirks R."/>
        </authorList>
    </citation>
    <scope>NUCLEOTIDE SEQUENCE</scope>
    <source>
        <strain evidence="2">Tag_6206</strain>
        <tissue evidence="2">Liver</tissue>
    </source>
</reference>
<feature type="region of interest" description="Disordered" evidence="1">
    <location>
        <begin position="1"/>
        <end position="37"/>
    </location>
</feature>
<dbReference type="EMBL" id="JAFIRN010000014">
    <property type="protein sequence ID" value="KAG5836022.1"/>
    <property type="molecule type" value="Genomic_DNA"/>
</dbReference>
<evidence type="ECO:0000256" key="1">
    <source>
        <dbReference type="SAM" id="MobiDB-lite"/>
    </source>
</evidence>
<protein>
    <submittedName>
        <fullName evidence="2">Uncharacterized protein</fullName>
    </submittedName>
</protein>
<accession>A0A9D3RQG9</accession>
<proteinExistence type="predicted"/>
<keyword evidence="3" id="KW-1185">Reference proteome</keyword>
<feature type="compositionally biased region" description="Polar residues" evidence="1">
    <location>
        <begin position="14"/>
        <end position="34"/>
    </location>
</feature>